<dbReference type="InterPro" id="IPR038781">
    <property type="entry name" value="C365.16-ike"/>
</dbReference>
<dbReference type="PANTHER" id="PTHR37845">
    <property type="entry name" value="SEQUENCE ORPHAN"/>
    <property type="match status" value="1"/>
</dbReference>
<keyword evidence="2" id="KW-1185">Reference proteome</keyword>
<sequence>MGGFVERTAKEKEYVPAAADALVAMVSGCAAAVAVAPFLMCVDRGVVAAAAGTAPGGSLFRAIASVAGEFVTKPKIAFTSPALWMVAGVYGGTYFAKNVSDVVIERTGVGGSPIAQAGKFAVVTSTNMGGSILKDAAFAKLFGAGAAATGAPPVVPLASYALFALRDCLTIGGAFFVPDVMRDALVASGNVRDAAAGAAAQLASPPLMQVVCTPMHLLALNFVNAPGATAAARMAVMKKSTPAALLARSLRMLPAYGVGGILNTSLTLQGRRAVAEHFLKRRDGWASEKVKRAWGARLGASVLGAKGTKGSGGGDDAKAKRRGARFALLSRAHVEARTRSAPPPAEAAATTTTTTLGRFRKVTGGGAKVKGGDGRARRRFAIGRFGTARGGDKAATAAAA</sequence>
<dbReference type="GeneID" id="9680377"/>
<dbReference type="eggNOG" id="ENOG502QWAD">
    <property type="taxonomic scope" value="Eukaryota"/>
</dbReference>
<dbReference type="KEGG" id="mpp:MICPUCDRAFT_61778"/>
<dbReference type="PANTHER" id="PTHR37845:SF1">
    <property type="entry name" value="SEQUENCE ORPHAN"/>
    <property type="match status" value="1"/>
</dbReference>
<proteinExistence type="predicted"/>
<name>C1MJ11_MICPC</name>
<dbReference type="RefSeq" id="XP_003055755.1">
    <property type="nucleotide sequence ID" value="XM_003055709.1"/>
</dbReference>
<dbReference type="GO" id="GO:0005739">
    <property type="term" value="C:mitochondrion"/>
    <property type="evidence" value="ECO:0007669"/>
    <property type="project" value="TreeGrafter"/>
</dbReference>
<evidence type="ECO:0000313" key="1">
    <source>
        <dbReference type="EMBL" id="EEH61007.1"/>
    </source>
</evidence>
<protein>
    <submittedName>
        <fullName evidence="1">Predicted protein</fullName>
    </submittedName>
</protein>
<dbReference type="EMBL" id="GG663735">
    <property type="protein sequence ID" value="EEH61007.1"/>
    <property type="molecule type" value="Genomic_DNA"/>
</dbReference>
<evidence type="ECO:0000313" key="2">
    <source>
        <dbReference type="Proteomes" id="UP000001876"/>
    </source>
</evidence>
<dbReference type="OrthoDB" id="275936at2759"/>
<reference evidence="1 2" key="1">
    <citation type="journal article" date="2009" name="Science">
        <title>Green evolution and dynamic adaptations revealed by genomes of the marine picoeukaryotes Micromonas.</title>
        <authorList>
            <person name="Worden A.Z."/>
            <person name="Lee J.H."/>
            <person name="Mock T."/>
            <person name="Rouze P."/>
            <person name="Simmons M.P."/>
            <person name="Aerts A.L."/>
            <person name="Allen A.E."/>
            <person name="Cuvelier M.L."/>
            <person name="Derelle E."/>
            <person name="Everett M.V."/>
            <person name="Foulon E."/>
            <person name="Grimwood J."/>
            <person name="Gundlach H."/>
            <person name="Henrissat B."/>
            <person name="Napoli C."/>
            <person name="McDonald S.M."/>
            <person name="Parker M.S."/>
            <person name="Rombauts S."/>
            <person name="Salamov A."/>
            <person name="Von Dassow P."/>
            <person name="Badger J.H."/>
            <person name="Coutinho P.M."/>
            <person name="Demir E."/>
            <person name="Dubchak I."/>
            <person name="Gentemann C."/>
            <person name="Eikrem W."/>
            <person name="Gready J.E."/>
            <person name="John U."/>
            <person name="Lanier W."/>
            <person name="Lindquist E.A."/>
            <person name="Lucas S."/>
            <person name="Mayer K.F."/>
            <person name="Moreau H."/>
            <person name="Not F."/>
            <person name="Otillar R."/>
            <person name="Panaud O."/>
            <person name="Pangilinan J."/>
            <person name="Paulsen I."/>
            <person name="Piegu B."/>
            <person name="Poliakov A."/>
            <person name="Robbens S."/>
            <person name="Schmutz J."/>
            <person name="Toulza E."/>
            <person name="Wyss T."/>
            <person name="Zelensky A."/>
            <person name="Zhou K."/>
            <person name="Armbrust E.V."/>
            <person name="Bhattacharya D."/>
            <person name="Goodenough U.W."/>
            <person name="Van de Peer Y."/>
            <person name="Grigoriev I.V."/>
        </authorList>
    </citation>
    <scope>NUCLEOTIDE SEQUENCE [LARGE SCALE GENOMIC DNA]</scope>
    <source>
        <strain evidence="1 2">CCMP1545</strain>
    </source>
</reference>
<organism evidence="2">
    <name type="scientific">Micromonas pusilla (strain CCMP1545)</name>
    <name type="common">Picoplanktonic green alga</name>
    <dbReference type="NCBI Taxonomy" id="564608"/>
    <lineage>
        <taxon>Eukaryota</taxon>
        <taxon>Viridiplantae</taxon>
        <taxon>Chlorophyta</taxon>
        <taxon>Mamiellophyceae</taxon>
        <taxon>Mamiellales</taxon>
        <taxon>Mamiellaceae</taxon>
        <taxon>Micromonas</taxon>
    </lineage>
</organism>
<dbReference type="AlphaFoldDB" id="C1MJ11"/>
<accession>C1MJ11</accession>
<gene>
    <name evidence="1" type="ORF">MICPUCDRAFT_61778</name>
</gene>
<dbReference type="Proteomes" id="UP000001876">
    <property type="component" value="Unassembled WGS sequence"/>
</dbReference>
<dbReference type="OMA" id="LRMCRII"/>